<comment type="caution">
    <text evidence="1">The sequence shown here is derived from an EMBL/GenBank/DDBJ whole genome shotgun (WGS) entry which is preliminary data.</text>
</comment>
<reference evidence="1 2" key="1">
    <citation type="submission" date="2020-10" db="EMBL/GenBank/DDBJ databases">
        <title>Phylogeny of dyella-like bacteria.</title>
        <authorList>
            <person name="Fu J."/>
        </authorList>
    </citation>
    <scope>NUCLEOTIDE SEQUENCE [LARGE SCALE GENOMIC DNA]</scope>
    <source>
        <strain evidence="1 2">Gsoil3046</strain>
    </source>
</reference>
<protein>
    <submittedName>
        <fullName evidence="1">Uncharacterized protein</fullName>
    </submittedName>
</protein>
<gene>
    <name evidence="1" type="ORF">ISP17_06125</name>
</gene>
<dbReference type="EMBL" id="JADIKM010000001">
    <property type="protein sequence ID" value="MFK2903529.1"/>
    <property type="molecule type" value="Genomic_DNA"/>
</dbReference>
<dbReference type="RefSeq" id="WP_404631053.1">
    <property type="nucleotide sequence ID" value="NZ_JADIKM010000001.1"/>
</dbReference>
<dbReference type="Proteomes" id="UP001620460">
    <property type="component" value="Unassembled WGS sequence"/>
</dbReference>
<evidence type="ECO:0000313" key="1">
    <source>
        <dbReference type="EMBL" id="MFK2903529.1"/>
    </source>
</evidence>
<keyword evidence="2" id="KW-1185">Reference proteome</keyword>
<sequence>MMLPLTLVPPSIASQWHGQPPSTYVGSRRPSTHARAAQFAAGPAREWPEHHAGGQAQLQAWRGERRGVAARGTSVAVQYPMAESGTVDSAMRCRAQRGHDALQAGDLARAQAELADVDFARSEAGVALQCAVAQRAIYLGDAARAVAIFTALQVAGHALQPAEYRQWFALLLQLRKLDAAHALQHAHAELQAPLQQLAMAHALADAGREPELVTYLASRQPAFTREVQERQWLYLLTHVETRRPDLLARFRVRFAANRDVQERLVSTGALARNGQGAARHALAPVAAAGGFSEARFGLALRAGRFDEAQRWCPRAEASVRAMHSVA</sequence>
<proteinExistence type="predicted"/>
<name>A0ABW8JQZ3_9GAMM</name>
<organism evidence="1 2">
    <name type="scientific">Dyella ginsengisoli</name>
    <dbReference type="NCBI Taxonomy" id="363848"/>
    <lineage>
        <taxon>Bacteria</taxon>
        <taxon>Pseudomonadati</taxon>
        <taxon>Pseudomonadota</taxon>
        <taxon>Gammaproteobacteria</taxon>
        <taxon>Lysobacterales</taxon>
        <taxon>Rhodanobacteraceae</taxon>
        <taxon>Dyella</taxon>
    </lineage>
</organism>
<evidence type="ECO:0000313" key="2">
    <source>
        <dbReference type="Proteomes" id="UP001620460"/>
    </source>
</evidence>
<accession>A0ABW8JQZ3</accession>